<keyword evidence="6" id="KW-0406">Ion transport</keyword>
<dbReference type="EMBL" id="JAHYBX010000011">
    <property type="protein sequence ID" value="MCA1858046.1"/>
    <property type="molecule type" value="Genomic_DNA"/>
</dbReference>
<keyword evidence="3" id="KW-1003">Cell membrane</keyword>
<reference evidence="9 10" key="1">
    <citation type="submission" date="2021-07" db="EMBL/GenBank/DDBJ databases">
        <title>Characterization of Violacein-producing bacteria and related species.</title>
        <authorList>
            <person name="Wilson H.S."/>
            <person name="De Leon M.E."/>
        </authorList>
    </citation>
    <scope>NUCLEOTIDE SEQUENCE [LARGE SCALE GENOMIC DNA]</scope>
    <source>
        <strain evidence="9 10">HSC-2F05</strain>
    </source>
</reference>
<organism evidence="9 10">
    <name type="scientific">Massilia hydrophila</name>
    <dbReference type="NCBI Taxonomy" id="3044279"/>
    <lineage>
        <taxon>Bacteria</taxon>
        <taxon>Pseudomonadati</taxon>
        <taxon>Pseudomonadota</taxon>
        <taxon>Betaproteobacteria</taxon>
        <taxon>Burkholderiales</taxon>
        <taxon>Oxalobacteraceae</taxon>
        <taxon>Telluria group</taxon>
        <taxon>Massilia</taxon>
    </lineage>
</organism>
<evidence type="ECO:0000256" key="7">
    <source>
        <dbReference type="ARBA" id="ARBA00023136"/>
    </source>
</evidence>
<feature type="domain" description="AAA+ ATPase" evidence="8">
    <location>
        <begin position="40"/>
        <end position="216"/>
    </location>
</feature>
<dbReference type="PANTHER" id="PTHR42771">
    <property type="entry name" value="IRON(3+)-HYDROXAMATE IMPORT ATP-BINDING PROTEIN FHUC"/>
    <property type="match status" value="1"/>
</dbReference>
<dbReference type="Gene3D" id="3.40.50.300">
    <property type="entry name" value="P-loop containing nucleotide triphosphate hydrolases"/>
    <property type="match status" value="2"/>
</dbReference>
<dbReference type="SUPFAM" id="SSF52540">
    <property type="entry name" value="P-loop containing nucleoside triphosphate hydrolases"/>
    <property type="match status" value="1"/>
</dbReference>
<evidence type="ECO:0000256" key="4">
    <source>
        <dbReference type="ARBA" id="ARBA00022496"/>
    </source>
</evidence>
<accession>A0ABS7YEB4</accession>
<protein>
    <submittedName>
        <fullName evidence="9">AAA family ATPase</fullName>
    </submittedName>
</protein>
<keyword evidence="10" id="KW-1185">Reference proteome</keyword>
<dbReference type="InterPro" id="IPR003593">
    <property type="entry name" value="AAA+_ATPase"/>
</dbReference>
<evidence type="ECO:0000256" key="6">
    <source>
        <dbReference type="ARBA" id="ARBA00023065"/>
    </source>
</evidence>
<keyword evidence="2" id="KW-0813">Transport</keyword>
<dbReference type="InterPro" id="IPR003959">
    <property type="entry name" value="ATPase_AAA_core"/>
</dbReference>
<dbReference type="SMART" id="SM00382">
    <property type="entry name" value="AAA"/>
    <property type="match status" value="1"/>
</dbReference>
<dbReference type="Pfam" id="PF13304">
    <property type="entry name" value="AAA_21"/>
    <property type="match status" value="1"/>
</dbReference>
<evidence type="ECO:0000256" key="1">
    <source>
        <dbReference type="ARBA" id="ARBA00004202"/>
    </source>
</evidence>
<evidence type="ECO:0000313" key="9">
    <source>
        <dbReference type="EMBL" id="MCA1858046.1"/>
    </source>
</evidence>
<evidence type="ECO:0000259" key="8">
    <source>
        <dbReference type="SMART" id="SM00382"/>
    </source>
</evidence>
<keyword evidence="7" id="KW-0472">Membrane</keyword>
<keyword evidence="5" id="KW-0408">Iron</keyword>
<keyword evidence="4" id="KW-0410">Iron transport</keyword>
<proteinExistence type="predicted"/>
<dbReference type="RefSeq" id="WP_225240322.1">
    <property type="nucleotide sequence ID" value="NZ_JAHYBX010000011.1"/>
</dbReference>
<dbReference type="Pfam" id="PF13476">
    <property type="entry name" value="AAA_23"/>
    <property type="match status" value="1"/>
</dbReference>
<evidence type="ECO:0000313" key="10">
    <source>
        <dbReference type="Proteomes" id="UP001198602"/>
    </source>
</evidence>
<dbReference type="InterPro" id="IPR027417">
    <property type="entry name" value="P-loop_NTPase"/>
</dbReference>
<sequence length="250" mass="28314">MLKTRAYLAEIQIKPTAPREPPAFPFTLPAIRSLERLVLHPKVTFLVGENGSGKSTLLEAIAVGMGFNAEGGSRNFNFATRASHSSLHEHLRFVRGIERPRDGFFLRAESFYNVSTEIERLDEFPNGPLMRAYGGERSLHEQSHGEAFLSLFMNRFRKDSFYVLDEPEAALSPQRQLALLGRLHDLVGERCQFVIATHSPILMAYPNATIYAFGEEGIRQLAYEDTEHYRVTRDFLANPARMLRILMGEA</sequence>
<dbReference type="Proteomes" id="UP001198602">
    <property type="component" value="Unassembled WGS sequence"/>
</dbReference>
<evidence type="ECO:0000256" key="2">
    <source>
        <dbReference type="ARBA" id="ARBA00022448"/>
    </source>
</evidence>
<comment type="subcellular location">
    <subcellularLocation>
        <location evidence="1">Cell membrane</location>
        <topology evidence="1">Peripheral membrane protein</topology>
    </subcellularLocation>
</comment>
<evidence type="ECO:0000256" key="5">
    <source>
        <dbReference type="ARBA" id="ARBA00023004"/>
    </source>
</evidence>
<name>A0ABS7YEB4_9BURK</name>
<dbReference type="PANTHER" id="PTHR42771:SF2">
    <property type="entry name" value="IRON(3+)-HYDROXAMATE IMPORT ATP-BINDING PROTEIN FHUC"/>
    <property type="match status" value="1"/>
</dbReference>
<dbReference type="InterPro" id="IPR051535">
    <property type="entry name" value="Siderophore_ABC-ATPase"/>
</dbReference>
<comment type="caution">
    <text evidence="9">The sequence shown here is derived from an EMBL/GenBank/DDBJ whole genome shotgun (WGS) entry which is preliminary data.</text>
</comment>
<dbReference type="InterPro" id="IPR038729">
    <property type="entry name" value="Rad50/SbcC_AAA"/>
</dbReference>
<evidence type="ECO:0000256" key="3">
    <source>
        <dbReference type="ARBA" id="ARBA00022475"/>
    </source>
</evidence>
<gene>
    <name evidence="9" type="ORF">LE190_19240</name>
</gene>